<evidence type="ECO:0000313" key="16">
    <source>
        <dbReference type="EMBL" id="KAK2862447.1"/>
    </source>
</evidence>
<proteinExistence type="inferred from homology"/>
<evidence type="ECO:0000256" key="11">
    <source>
        <dbReference type="ARBA" id="ARBA00023136"/>
    </source>
</evidence>
<keyword evidence="11 14" id="KW-0472">Membrane</keyword>
<evidence type="ECO:0000256" key="1">
    <source>
        <dbReference type="ARBA" id="ARBA00000590"/>
    </source>
</evidence>
<dbReference type="GO" id="GO:0055056">
    <property type="term" value="F:D-glucose transmembrane transporter activity"/>
    <property type="evidence" value="ECO:0007669"/>
    <property type="project" value="TreeGrafter"/>
</dbReference>
<protein>
    <recommendedName>
        <fullName evidence="5">Solute carrier family 2, facilitated glucose transporter member 5</fullName>
    </recommendedName>
    <alternativeName>
        <fullName evidence="13">Fructose transporter</fullName>
    </alternativeName>
    <alternativeName>
        <fullName evidence="12">Glucose transporter type 5, small intestine</fullName>
    </alternativeName>
</protein>
<feature type="transmembrane region" description="Helical" evidence="14">
    <location>
        <begin position="154"/>
        <end position="176"/>
    </location>
</feature>
<dbReference type="InterPro" id="IPR045263">
    <property type="entry name" value="GLUT"/>
</dbReference>
<dbReference type="InterPro" id="IPR036259">
    <property type="entry name" value="MFS_trans_sf"/>
</dbReference>
<feature type="transmembrane region" description="Helical" evidence="14">
    <location>
        <begin position="342"/>
        <end position="361"/>
    </location>
</feature>
<name>A0AA88NLR1_CHASR</name>
<feature type="transmembrane region" description="Helical" evidence="14">
    <location>
        <begin position="407"/>
        <end position="430"/>
    </location>
</feature>
<evidence type="ECO:0000256" key="3">
    <source>
        <dbReference type="ARBA" id="ARBA00004651"/>
    </source>
</evidence>
<feature type="transmembrane region" description="Helical" evidence="14">
    <location>
        <begin position="278"/>
        <end position="300"/>
    </location>
</feature>
<feature type="transmembrane region" description="Helical" evidence="14">
    <location>
        <begin position="312"/>
        <end position="330"/>
    </location>
</feature>
<evidence type="ECO:0000256" key="14">
    <source>
        <dbReference type="SAM" id="Phobius"/>
    </source>
</evidence>
<sequence>METLLQQLTRGKALVLIIIVGMGGSFQAGYHIAGLSPLSPFIQRFINNSWYERYEEPPHPQMVTMIWAIIVSIYAFGGVCGAGTVRLLSDMLGIKKALICNSIISIASGGIMLTSKVAKSYEMVIVSRMLSGYSAGLGLSIQTMYLGEISPKKIRGVVTITTTIFTSLGKLSGQFFGLSETLGCEELWNISLCVPVFFSMMQAIVLPFLPDAPRYLFIEKGDEKACRKALQSLWGQGDYKKEMDEMLAEQAAAEGAPPKSLLQLVKDRTVQWQLITMSLIYFCNSMSGMPAIGIFSYDIFLKAGIPQDKICYIILGLGLAETCCLIFSGFQIDHKGRRPLFIGGYGALAVICVLITVTLNLKDSTFWVPYMSSGLVILFIICFSGGPAGGTATLYSEIFIQSNRLAAFVLLGMQRWLFFAIVGLIFPFIMNTFNEYSFVMCSCMCLLGCLYTFFLLPETKGRTMLEISRDFNAITICRKSFGEKTCNEMQTKL</sequence>
<feature type="transmembrane region" description="Helical" evidence="14">
    <location>
        <begin position="367"/>
        <end position="395"/>
    </location>
</feature>
<dbReference type="PANTHER" id="PTHR23503:SF130">
    <property type="entry name" value="SOLUTE CARRIER FAMILY 2 (FACILITATED GLUCOSE TRANSPORTER), MEMBER 9-LIKE 1"/>
    <property type="match status" value="1"/>
</dbReference>
<feature type="domain" description="Major facilitator superfamily (MFS) profile" evidence="15">
    <location>
        <begin position="17"/>
        <end position="460"/>
    </location>
</feature>
<evidence type="ECO:0000256" key="10">
    <source>
        <dbReference type="ARBA" id="ARBA00022989"/>
    </source>
</evidence>
<dbReference type="GO" id="GO:0046323">
    <property type="term" value="P:D-glucose import"/>
    <property type="evidence" value="ECO:0007669"/>
    <property type="project" value="TreeGrafter"/>
</dbReference>
<evidence type="ECO:0000256" key="4">
    <source>
        <dbReference type="ARBA" id="ARBA00007004"/>
    </source>
</evidence>
<comment type="subcellular location">
    <subcellularLocation>
        <location evidence="2">Cell membrane</location>
        <location evidence="2">Sarcolemma</location>
    </subcellularLocation>
    <subcellularLocation>
        <location evidence="3">Cell membrane</location>
        <topology evidence="3">Multi-pass membrane protein</topology>
    </subcellularLocation>
</comment>
<accession>A0AA88NLR1</accession>
<feature type="transmembrane region" description="Helical" evidence="14">
    <location>
        <begin position="12"/>
        <end position="33"/>
    </location>
</feature>
<dbReference type="PROSITE" id="PS50850">
    <property type="entry name" value="MFS"/>
    <property type="match status" value="1"/>
</dbReference>
<evidence type="ECO:0000256" key="9">
    <source>
        <dbReference type="ARBA" id="ARBA00022692"/>
    </source>
</evidence>
<keyword evidence="7" id="KW-1003">Cell membrane</keyword>
<gene>
    <name evidence="16" type="ORF">Q5P01_001980</name>
</gene>
<organism evidence="16 17">
    <name type="scientific">Channa striata</name>
    <name type="common">Snakehead murrel</name>
    <name type="synonym">Ophicephalus striatus</name>
    <dbReference type="NCBI Taxonomy" id="64152"/>
    <lineage>
        <taxon>Eukaryota</taxon>
        <taxon>Metazoa</taxon>
        <taxon>Chordata</taxon>
        <taxon>Craniata</taxon>
        <taxon>Vertebrata</taxon>
        <taxon>Euteleostomi</taxon>
        <taxon>Actinopterygii</taxon>
        <taxon>Neopterygii</taxon>
        <taxon>Teleostei</taxon>
        <taxon>Neoteleostei</taxon>
        <taxon>Acanthomorphata</taxon>
        <taxon>Anabantaria</taxon>
        <taxon>Anabantiformes</taxon>
        <taxon>Channoidei</taxon>
        <taxon>Channidae</taxon>
        <taxon>Channa</taxon>
    </lineage>
</organism>
<keyword evidence="8" id="KW-0762">Sugar transport</keyword>
<feature type="transmembrane region" description="Helical" evidence="14">
    <location>
        <begin position="188"/>
        <end position="209"/>
    </location>
</feature>
<dbReference type="GO" id="GO:0005353">
    <property type="term" value="F:fructose transmembrane transporter activity"/>
    <property type="evidence" value="ECO:0007669"/>
    <property type="project" value="UniProtKB-ARBA"/>
</dbReference>
<evidence type="ECO:0000256" key="5">
    <source>
        <dbReference type="ARBA" id="ARBA00015973"/>
    </source>
</evidence>
<comment type="catalytic activity">
    <reaction evidence="1">
        <text>D-fructose(out) = D-fructose(in)</text>
        <dbReference type="Rhea" id="RHEA:60372"/>
        <dbReference type="ChEBI" id="CHEBI:37721"/>
    </reaction>
</comment>
<evidence type="ECO:0000256" key="12">
    <source>
        <dbReference type="ARBA" id="ARBA00029961"/>
    </source>
</evidence>
<evidence type="ECO:0000256" key="13">
    <source>
        <dbReference type="ARBA" id="ARBA00031099"/>
    </source>
</evidence>
<evidence type="ECO:0000256" key="8">
    <source>
        <dbReference type="ARBA" id="ARBA00022597"/>
    </source>
</evidence>
<evidence type="ECO:0000256" key="2">
    <source>
        <dbReference type="ARBA" id="ARBA00004135"/>
    </source>
</evidence>
<evidence type="ECO:0000313" key="17">
    <source>
        <dbReference type="Proteomes" id="UP001187415"/>
    </source>
</evidence>
<dbReference type="InterPro" id="IPR020846">
    <property type="entry name" value="MFS_dom"/>
</dbReference>
<comment type="caution">
    <text evidence="16">The sequence shown here is derived from an EMBL/GenBank/DDBJ whole genome shotgun (WGS) entry which is preliminary data.</text>
</comment>
<dbReference type="GO" id="GO:1990539">
    <property type="term" value="P:fructose import across plasma membrane"/>
    <property type="evidence" value="ECO:0007669"/>
    <property type="project" value="UniProtKB-ARBA"/>
</dbReference>
<keyword evidence="9 14" id="KW-0812">Transmembrane</keyword>
<feature type="transmembrane region" description="Helical" evidence="14">
    <location>
        <begin position="130"/>
        <end position="147"/>
    </location>
</feature>
<dbReference type="SUPFAM" id="SSF103473">
    <property type="entry name" value="MFS general substrate transporter"/>
    <property type="match status" value="1"/>
</dbReference>
<reference evidence="16" key="1">
    <citation type="submission" date="2023-07" db="EMBL/GenBank/DDBJ databases">
        <title>Chromosome-level Genome Assembly of Striped Snakehead (Channa striata).</title>
        <authorList>
            <person name="Liu H."/>
        </authorList>
    </citation>
    <scope>NUCLEOTIDE SEQUENCE</scope>
    <source>
        <strain evidence="16">Gz</strain>
        <tissue evidence="16">Muscle</tissue>
    </source>
</reference>
<keyword evidence="10 14" id="KW-1133">Transmembrane helix</keyword>
<keyword evidence="17" id="KW-1185">Reference proteome</keyword>
<dbReference type="Gene3D" id="1.20.1250.20">
    <property type="entry name" value="MFS general substrate transporter like domains"/>
    <property type="match status" value="1"/>
</dbReference>
<dbReference type="GO" id="GO:0042383">
    <property type="term" value="C:sarcolemma"/>
    <property type="evidence" value="ECO:0007669"/>
    <property type="project" value="UniProtKB-SubCell"/>
</dbReference>
<evidence type="ECO:0000259" key="15">
    <source>
        <dbReference type="PROSITE" id="PS50850"/>
    </source>
</evidence>
<dbReference type="FunFam" id="1.20.1250.20:FF:001511">
    <property type="entry name" value="Solute carrier family 2, facilitated glucose transporter member 5"/>
    <property type="match status" value="1"/>
</dbReference>
<dbReference type="AlphaFoldDB" id="A0AA88NLR1"/>
<evidence type="ECO:0000256" key="7">
    <source>
        <dbReference type="ARBA" id="ARBA00022475"/>
    </source>
</evidence>
<dbReference type="EMBL" id="JAUPFM010000001">
    <property type="protein sequence ID" value="KAK2862447.1"/>
    <property type="molecule type" value="Genomic_DNA"/>
</dbReference>
<feature type="transmembrane region" description="Helical" evidence="14">
    <location>
        <begin position="65"/>
        <end position="85"/>
    </location>
</feature>
<dbReference type="InterPro" id="IPR005828">
    <property type="entry name" value="MFS_sugar_transport-like"/>
</dbReference>
<keyword evidence="6" id="KW-0813">Transport</keyword>
<feature type="transmembrane region" description="Helical" evidence="14">
    <location>
        <begin position="436"/>
        <end position="456"/>
    </location>
</feature>
<feature type="transmembrane region" description="Helical" evidence="14">
    <location>
        <begin position="97"/>
        <end position="118"/>
    </location>
</feature>
<comment type="similarity">
    <text evidence="4">Belongs to the major facilitator superfamily. Sugar transporter (TC 2.A.1.1) family. Glucose transporter subfamily.</text>
</comment>
<dbReference type="GO" id="GO:0070837">
    <property type="term" value="P:dehydroascorbic acid transport"/>
    <property type="evidence" value="ECO:0007669"/>
    <property type="project" value="TreeGrafter"/>
</dbReference>
<dbReference type="Proteomes" id="UP001187415">
    <property type="component" value="Unassembled WGS sequence"/>
</dbReference>
<dbReference type="PANTHER" id="PTHR23503">
    <property type="entry name" value="SOLUTE CARRIER FAMILY 2"/>
    <property type="match status" value="1"/>
</dbReference>
<dbReference type="Pfam" id="PF00083">
    <property type="entry name" value="Sugar_tr"/>
    <property type="match status" value="1"/>
</dbReference>
<evidence type="ECO:0000256" key="6">
    <source>
        <dbReference type="ARBA" id="ARBA00022448"/>
    </source>
</evidence>